<name>A0A935IQV1_9MICO</name>
<keyword evidence="1" id="KW-0472">Membrane</keyword>
<feature type="transmembrane region" description="Helical" evidence="1">
    <location>
        <begin position="245"/>
        <end position="266"/>
    </location>
</feature>
<feature type="transmembrane region" description="Helical" evidence="1">
    <location>
        <begin position="383"/>
        <end position="400"/>
    </location>
</feature>
<evidence type="ECO:0000256" key="1">
    <source>
        <dbReference type="SAM" id="Phobius"/>
    </source>
</evidence>
<proteinExistence type="predicted"/>
<dbReference type="Proteomes" id="UP000726105">
    <property type="component" value="Unassembled WGS sequence"/>
</dbReference>
<organism evidence="2 3">
    <name type="scientific">Candidatus Phosphoribacter hodrii</name>
    <dbReference type="NCBI Taxonomy" id="2953743"/>
    <lineage>
        <taxon>Bacteria</taxon>
        <taxon>Bacillati</taxon>
        <taxon>Actinomycetota</taxon>
        <taxon>Actinomycetes</taxon>
        <taxon>Micrococcales</taxon>
        <taxon>Dermatophilaceae</taxon>
        <taxon>Candidatus Phosphoribacter</taxon>
    </lineage>
</organism>
<dbReference type="EMBL" id="JADJIB010000006">
    <property type="protein sequence ID" value="MBK7274459.1"/>
    <property type="molecule type" value="Genomic_DNA"/>
</dbReference>
<feature type="transmembrane region" description="Helical" evidence="1">
    <location>
        <begin position="65"/>
        <end position="85"/>
    </location>
</feature>
<feature type="transmembrane region" description="Helical" evidence="1">
    <location>
        <begin position="482"/>
        <end position="505"/>
    </location>
</feature>
<evidence type="ECO:0000313" key="3">
    <source>
        <dbReference type="Proteomes" id="UP000726105"/>
    </source>
</evidence>
<feature type="transmembrane region" description="Helical" evidence="1">
    <location>
        <begin position="37"/>
        <end position="59"/>
    </location>
</feature>
<feature type="transmembrane region" description="Helical" evidence="1">
    <location>
        <begin position="190"/>
        <end position="216"/>
    </location>
</feature>
<feature type="transmembrane region" description="Helical" evidence="1">
    <location>
        <begin position="296"/>
        <end position="313"/>
    </location>
</feature>
<sequence>MTPLWAFEQVAWPVAFVAVLWGLGFATAHLGGLRNRLFTAALAVPLTVGAVAISTLVHIVVPQPFGWVTVVVVLGVVGAVLRLVRRGRPRVASRPDGGSVAGLMAMLGVSSACAMLVIFVSSGGSWELVSQTWDAIFDANATRQVYETGLVNPLLISDFAFPQPVHTFYPSTFHALGALYMHLSGADAVVATNVVAAVLAGTLWPSVAVIASWIVLGPRSPRPAIVVLLSGGFWALPWAPLGWGVLWASALAAVFVPIVVAGAVAFVSPNERLGRRAAGALVVGGVALIAALHPRIAAILALLLVGLGCWFVGNQVVNHVRRREWLRALALAGPAILGLLMLAQFLRRFGRTSSQFGVRVWPVERPVALEVLGYLANGPGGSIPQPLTAVAILVGMTVAWRSKRLRALALLAGGAVLLDVLTATLRGVWAFDVIARFWYNDRVRTMAVAAGSLVVVAAVGWQRLSSWWLTRMDARPSPNQRAATYPSVAAAIVLAMGTGCAIPYMSERYIQAASSPTLSLITPEEVAAFRRVAEIVPEGDRILNNANDGSALLYAYVNRKPTLLIAGLAGSTPNSEYLRDQLILLEPSNICKLMRADGIRWIINNGRAYSNGVIDEATSPRLQIPPGFPLTTERMRMGHTVLFELTGCPA</sequence>
<gene>
    <name evidence="2" type="ORF">IPI13_15275</name>
</gene>
<keyword evidence="1" id="KW-0812">Transmembrane</keyword>
<reference evidence="2 3" key="1">
    <citation type="submission" date="2020-10" db="EMBL/GenBank/DDBJ databases">
        <title>Connecting structure to function with the recovery of over 1000 high-quality activated sludge metagenome-assembled genomes encoding full-length rRNA genes using long-read sequencing.</title>
        <authorList>
            <person name="Singleton C.M."/>
            <person name="Petriglieri F."/>
            <person name="Kristensen J.M."/>
            <person name="Kirkegaard R.H."/>
            <person name="Michaelsen T.Y."/>
            <person name="Andersen M.H."/>
            <person name="Karst S.M."/>
            <person name="Dueholm M.S."/>
            <person name="Nielsen P.H."/>
            <person name="Albertsen M."/>
        </authorList>
    </citation>
    <scope>NUCLEOTIDE SEQUENCE [LARGE SCALE GENOMIC DNA]</scope>
    <source>
        <strain evidence="2">Ega_18-Q3-R5-49_MAXAC.001</strain>
    </source>
</reference>
<feature type="transmembrane region" description="Helical" evidence="1">
    <location>
        <begin position="223"/>
        <end position="239"/>
    </location>
</feature>
<dbReference type="AlphaFoldDB" id="A0A935IQV1"/>
<feature type="transmembrane region" description="Helical" evidence="1">
    <location>
        <begin position="325"/>
        <end position="346"/>
    </location>
</feature>
<dbReference type="Pfam" id="PF20176">
    <property type="entry name" value="DUF6541"/>
    <property type="match status" value="1"/>
</dbReference>
<feature type="transmembrane region" description="Helical" evidence="1">
    <location>
        <begin position="407"/>
        <end position="431"/>
    </location>
</feature>
<feature type="transmembrane region" description="Helical" evidence="1">
    <location>
        <begin position="273"/>
        <end position="290"/>
    </location>
</feature>
<dbReference type="InterPro" id="IPR046671">
    <property type="entry name" value="DUF6541"/>
</dbReference>
<feature type="transmembrane region" description="Helical" evidence="1">
    <location>
        <begin position="97"/>
        <end position="120"/>
    </location>
</feature>
<feature type="transmembrane region" description="Helical" evidence="1">
    <location>
        <begin position="12"/>
        <end position="30"/>
    </location>
</feature>
<comment type="caution">
    <text evidence="2">The sequence shown here is derived from an EMBL/GenBank/DDBJ whole genome shotgun (WGS) entry which is preliminary data.</text>
</comment>
<evidence type="ECO:0000313" key="2">
    <source>
        <dbReference type="EMBL" id="MBK7274459.1"/>
    </source>
</evidence>
<keyword evidence="1" id="KW-1133">Transmembrane helix</keyword>
<feature type="transmembrane region" description="Helical" evidence="1">
    <location>
        <begin position="443"/>
        <end position="461"/>
    </location>
</feature>
<protein>
    <submittedName>
        <fullName evidence="2">Uncharacterized protein</fullName>
    </submittedName>
</protein>
<accession>A0A935IQV1</accession>